<name>A0AAN9ICW5_CROPI</name>
<comment type="caution">
    <text evidence="1">The sequence shown here is derived from an EMBL/GenBank/DDBJ whole genome shotgun (WGS) entry which is preliminary data.</text>
</comment>
<organism evidence="1 2">
    <name type="scientific">Crotalaria pallida</name>
    <name type="common">Smooth rattlebox</name>
    <name type="synonym">Crotalaria striata</name>
    <dbReference type="NCBI Taxonomy" id="3830"/>
    <lineage>
        <taxon>Eukaryota</taxon>
        <taxon>Viridiplantae</taxon>
        <taxon>Streptophyta</taxon>
        <taxon>Embryophyta</taxon>
        <taxon>Tracheophyta</taxon>
        <taxon>Spermatophyta</taxon>
        <taxon>Magnoliopsida</taxon>
        <taxon>eudicotyledons</taxon>
        <taxon>Gunneridae</taxon>
        <taxon>Pentapetalae</taxon>
        <taxon>rosids</taxon>
        <taxon>fabids</taxon>
        <taxon>Fabales</taxon>
        <taxon>Fabaceae</taxon>
        <taxon>Papilionoideae</taxon>
        <taxon>50 kb inversion clade</taxon>
        <taxon>genistoids sensu lato</taxon>
        <taxon>core genistoids</taxon>
        <taxon>Crotalarieae</taxon>
        <taxon>Crotalaria</taxon>
    </lineage>
</organism>
<reference evidence="1 2" key="1">
    <citation type="submission" date="2024-01" db="EMBL/GenBank/DDBJ databases">
        <title>The genomes of 5 underutilized Papilionoideae crops provide insights into root nodulation and disease resistanc.</title>
        <authorList>
            <person name="Yuan L."/>
        </authorList>
    </citation>
    <scope>NUCLEOTIDE SEQUENCE [LARGE SCALE GENOMIC DNA]</scope>
    <source>
        <strain evidence="1">ZHUSHIDOU_FW_LH</strain>
        <tissue evidence="1">Leaf</tissue>
    </source>
</reference>
<evidence type="ECO:0000313" key="2">
    <source>
        <dbReference type="Proteomes" id="UP001372338"/>
    </source>
</evidence>
<dbReference type="EMBL" id="JAYWIO010000003">
    <property type="protein sequence ID" value="KAK7274672.1"/>
    <property type="molecule type" value="Genomic_DNA"/>
</dbReference>
<proteinExistence type="predicted"/>
<gene>
    <name evidence="1" type="ORF">RIF29_15769</name>
</gene>
<dbReference type="Proteomes" id="UP001372338">
    <property type="component" value="Unassembled WGS sequence"/>
</dbReference>
<evidence type="ECO:0000313" key="1">
    <source>
        <dbReference type="EMBL" id="KAK7274672.1"/>
    </source>
</evidence>
<accession>A0AAN9ICW5</accession>
<dbReference type="AlphaFoldDB" id="A0AAN9ICW5"/>
<sequence length="81" mass="8706">MGVGVARLNAGAPELVHPMHPVAIHLPARDVTFSASLSSYSKIEIGFAALSLSSYSKIEICFATLSLSLTFFFNFNLQTSN</sequence>
<protein>
    <submittedName>
        <fullName evidence="1">Uncharacterized protein</fullName>
    </submittedName>
</protein>
<keyword evidence="2" id="KW-1185">Reference proteome</keyword>